<evidence type="ECO:0000256" key="1">
    <source>
        <dbReference type="SAM" id="MobiDB-lite"/>
    </source>
</evidence>
<proteinExistence type="predicted"/>
<dbReference type="EMBL" id="OZ034816">
    <property type="protein sequence ID" value="CAL1376932.1"/>
    <property type="molecule type" value="Genomic_DNA"/>
</dbReference>
<dbReference type="Proteomes" id="UP001497516">
    <property type="component" value="Chromosome 3"/>
</dbReference>
<dbReference type="PANTHER" id="PTHR33052">
    <property type="entry name" value="DUF4228 DOMAIN PROTEIN-RELATED"/>
    <property type="match status" value="1"/>
</dbReference>
<dbReference type="Pfam" id="PF14009">
    <property type="entry name" value="PADRE"/>
    <property type="match status" value="1"/>
</dbReference>
<dbReference type="InterPro" id="IPR025322">
    <property type="entry name" value="PADRE_dom"/>
</dbReference>
<gene>
    <name evidence="2" type="ORF">LTRI10_LOCUS18625</name>
</gene>
<reference evidence="2 3" key="1">
    <citation type="submission" date="2024-04" db="EMBL/GenBank/DDBJ databases">
        <authorList>
            <person name="Fracassetti M."/>
        </authorList>
    </citation>
    <scope>NUCLEOTIDE SEQUENCE [LARGE SCALE GENOMIC DNA]</scope>
</reference>
<feature type="region of interest" description="Disordered" evidence="1">
    <location>
        <begin position="200"/>
        <end position="242"/>
    </location>
</feature>
<protein>
    <submittedName>
        <fullName evidence="2">Uncharacterized protein</fullName>
    </submittedName>
</protein>
<accession>A0AAV2DTQ2</accession>
<dbReference type="AlphaFoldDB" id="A0AAV2DTQ2"/>
<name>A0AAV2DTQ2_9ROSI</name>
<evidence type="ECO:0000313" key="2">
    <source>
        <dbReference type="EMBL" id="CAL1376932.1"/>
    </source>
</evidence>
<evidence type="ECO:0000313" key="3">
    <source>
        <dbReference type="Proteomes" id="UP001497516"/>
    </source>
</evidence>
<organism evidence="2 3">
    <name type="scientific">Linum trigynum</name>
    <dbReference type="NCBI Taxonomy" id="586398"/>
    <lineage>
        <taxon>Eukaryota</taxon>
        <taxon>Viridiplantae</taxon>
        <taxon>Streptophyta</taxon>
        <taxon>Embryophyta</taxon>
        <taxon>Tracheophyta</taxon>
        <taxon>Spermatophyta</taxon>
        <taxon>Magnoliopsida</taxon>
        <taxon>eudicotyledons</taxon>
        <taxon>Gunneridae</taxon>
        <taxon>Pentapetalae</taxon>
        <taxon>rosids</taxon>
        <taxon>fabids</taxon>
        <taxon>Malpighiales</taxon>
        <taxon>Linaceae</taxon>
        <taxon>Linum</taxon>
    </lineage>
</organism>
<sequence length="242" mass="26410">MAQTPGRRRRRRMVVRIVYPGGHVELHDAPILAGEITARHPKCEVARPDVFRQPLSAVVSPDTTLMLGQKFYVVPTSTIRKLQRKFAKRNPNAGAAGAAAASSSPAVVDGNNIIPRYVYGNEKRAGGDPRRRKVGCFSCFTNLINGNVTKDKSGESYSFSNDDYRMGIVNWSGSGSDSSGSGSFGSPAEKFLAWNDSTKSNYYNNKKMKKKKRGSGGGARQPPKRGFGFDGWTPSLESITEE</sequence>
<keyword evidence="3" id="KW-1185">Reference proteome</keyword>